<dbReference type="InterPro" id="IPR026593">
    <property type="entry name" value="SecY"/>
</dbReference>
<organism evidence="11 12">
    <name type="scientific">Reichenbachiella agarivorans</name>
    <dbReference type="NCBI Taxonomy" id="2979464"/>
    <lineage>
        <taxon>Bacteria</taxon>
        <taxon>Pseudomonadati</taxon>
        <taxon>Bacteroidota</taxon>
        <taxon>Cytophagia</taxon>
        <taxon>Cytophagales</taxon>
        <taxon>Reichenbachiellaceae</taxon>
        <taxon>Reichenbachiella</taxon>
    </lineage>
</organism>
<feature type="transmembrane region" description="Helical" evidence="9">
    <location>
        <begin position="303"/>
        <end position="325"/>
    </location>
</feature>
<keyword evidence="9" id="KW-1003">Cell membrane</keyword>
<evidence type="ECO:0000313" key="11">
    <source>
        <dbReference type="EMBL" id="UXP32799.1"/>
    </source>
</evidence>
<evidence type="ECO:0000256" key="8">
    <source>
        <dbReference type="ARBA" id="ARBA00023136"/>
    </source>
</evidence>
<evidence type="ECO:0000256" key="9">
    <source>
        <dbReference type="HAMAP-Rule" id="MF_01465"/>
    </source>
</evidence>
<dbReference type="PANTHER" id="PTHR10906">
    <property type="entry name" value="SECY/SEC61-ALPHA FAMILY MEMBER"/>
    <property type="match status" value="1"/>
</dbReference>
<keyword evidence="12" id="KW-1185">Reference proteome</keyword>
<evidence type="ECO:0000256" key="5">
    <source>
        <dbReference type="ARBA" id="ARBA00022927"/>
    </source>
</evidence>
<feature type="transmembrane region" description="Helical" evidence="9">
    <location>
        <begin position="261"/>
        <end position="283"/>
    </location>
</feature>
<dbReference type="EMBL" id="CP106679">
    <property type="protein sequence ID" value="UXP32799.1"/>
    <property type="molecule type" value="Genomic_DNA"/>
</dbReference>
<dbReference type="Proteomes" id="UP001065174">
    <property type="component" value="Chromosome"/>
</dbReference>
<dbReference type="HAMAP" id="MF_01465">
    <property type="entry name" value="SecY"/>
    <property type="match status" value="1"/>
</dbReference>
<name>A0ABY6CQJ9_9BACT</name>
<accession>A0ABY6CQJ9</accession>
<reference evidence="11" key="1">
    <citation type="submission" date="2022-09" db="EMBL/GenBank/DDBJ databases">
        <title>Comparative genomics and taxonomic characterization of three novel marine species of genus Reichenbachiella exhibiting antioxidant and polysaccharide degradation activities.</title>
        <authorList>
            <person name="Muhammad N."/>
            <person name="Lee Y.-J."/>
            <person name="Ko J."/>
            <person name="Kim S.-G."/>
        </authorList>
    </citation>
    <scope>NUCLEOTIDE SEQUENCE</scope>
    <source>
        <strain evidence="11">BKB1-1</strain>
    </source>
</reference>
<dbReference type="Pfam" id="PF00344">
    <property type="entry name" value="SecY"/>
    <property type="match status" value="1"/>
</dbReference>
<dbReference type="PIRSF" id="PIRSF004557">
    <property type="entry name" value="SecY"/>
    <property type="match status" value="1"/>
</dbReference>
<comment type="function">
    <text evidence="9">The central subunit of the protein translocation channel SecYEG. Consists of two halves formed by TMs 1-5 and 6-10. These two domains form a lateral gate at the front which open onto the bilayer between TMs 2 and 7, and are clamped together by SecE at the back. The channel is closed by both a pore ring composed of hydrophobic SecY resides and a short helix (helix 2A) on the extracellular side of the membrane which forms a plug. The plug probably moves laterally to allow the channel to open. The ring and the pore may move independently.</text>
</comment>
<dbReference type="PROSITE" id="PS00755">
    <property type="entry name" value="SECY_1"/>
    <property type="match status" value="1"/>
</dbReference>
<feature type="transmembrane region" description="Helical" evidence="9">
    <location>
        <begin position="173"/>
        <end position="194"/>
    </location>
</feature>
<evidence type="ECO:0000256" key="3">
    <source>
        <dbReference type="ARBA" id="ARBA00022448"/>
    </source>
</evidence>
<feature type="transmembrane region" description="Helical" evidence="9">
    <location>
        <begin position="361"/>
        <end position="382"/>
    </location>
</feature>
<evidence type="ECO:0000256" key="6">
    <source>
        <dbReference type="ARBA" id="ARBA00022989"/>
    </source>
</evidence>
<keyword evidence="6 9" id="KW-1133">Transmembrane helix</keyword>
<dbReference type="NCBIfam" id="TIGR00967">
    <property type="entry name" value="3a0501s007"/>
    <property type="match status" value="1"/>
</dbReference>
<comment type="subunit">
    <text evidence="9">Component of the Sec protein translocase complex. Heterotrimer consisting of SecY, SecE and SecG subunits. The heterotrimers can form oligomers, although 1 heterotrimer is thought to be able to translocate proteins. Interacts with the ribosome. Interacts with SecDF, and other proteins may be involved. Interacts with SecA.</text>
</comment>
<feature type="transmembrane region" description="Helical" evidence="9">
    <location>
        <begin position="146"/>
        <end position="166"/>
    </location>
</feature>
<keyword evidence="5 9" id="KW-0653">Protein transport</keyword>
<feature type="transmembrane region" description="Helical" evidence="9">
    <location>
        <begin position="116"/>
        <end position="134"/>
    </location>
</feature>
<feature type="transmembrane region" description="Helical" evidence="9">
    <location>
        <begin position="76"/>
        <end position="96"/>
    </location>
</feature>
<evidence type="ECO:0000256" key="10">
    <source>
        <dbReference type="RuleBase" id="RU004349"/>
    </source>
</evidence>
<dbReference type="RefSeq" id="WP_262310232.1">
    <property type="nucleotide sequence ID" value="NZ_CP106679.1"/>
</dbReference>
<dbReference type="InterPro" id="IPR030659">
    <property type="entry name" value="SecY_CS"/>
</dbReference>
<proteinExistence type="inferred from homology"/>
<protein>
    <recommendedName>
        <fullName evidence="9">Protein translocase subunit SecY</fullName>
    </recommendedName>
</protein>
<dbReference type="InterPro" id="IPR002208">
    <property type="entry name" value="SecY/SEC61-alpha"/>
</dbReference>
<feature type="transmembrane region" description="Helical" evidence="9">
    <location>
        <begin position="21"/>
        <end position="42"/>
    </location>
</feature>
<evidence type="ECO:0000256" key="7">
    <source>
        <dbReference type="ARBA" id="ARBA00023010"/>
    </source>
</evidence>
<dbReference type="Gene3D" id="1.10.3370.10">
    <property type="entry name" value="SecY subunit domain"/>
    <property type="match status" value="1"/>
</dbReference>
<sequence length="439" mass="47974">MKKFFSTIRNIFSIEDLRVRILNTIGFLIIFRLGTFVVLPGIDPSKLADKAEGIFGLLDTFLGGAFNNASIFGLGIMPYISASIVIQLLTMAVPYFQKLQKEGDSGRKKINQITRVLTIAITFAQGSAYLAGAIPAEAIVLENKVMFTFSALVILTSGTIFCMWLGEKITDKGIGNGISMLIMIGIISRFPGSLLQEAITRGMSEALFFLLELIALFFVVMAVVLLTQAVRRIPVQYAKQVVGNKVYGGQRQYIPLKVNSAGVMPIIFAQSLMFLPAMIASYFADSSDVAQYIGATFSNFQSWQYNLTFGIMIVLFTFFYTAISVNPNQIADDMKRNGGFIPGVKPGSATSEFIDTVLTRVTLPGSLFLAMVAVMPAFAQMAGVSTNFAQFFGGTSLLIMVGVILDTLQQIESYLLMRHYEGMMKSGKLKGRSENIAVA</sequence>
<keyword evidence="3 9" id="KW-0813">Transport</keyword>
<feature type="transmembrane region" description="Helical" evidence="9">
    <location>
        <begin position="388"/>
        <end position="408"/>
    </location>
</feature>
<evidence type="ECO:0000313" key="12">
    <source>
        <dbReference type="Proteomes" id="UP001065174"/>
    </source>
</evidence>
<feature type="transmembrane region" description="Helical" evidence="9">
    <location>
        <begin position="206"/>
        <end position="226"/>
    </location>
</feature>
<keyword evidence="8 9" id="KW-0472">Membrane</keyword>
<dbReference type="InterPro" id="IPR023201">
    <property type="entry name" value="SecY_dom_sf"/>
</dbReference>
<comment type="subcellular location">
    <subcellularLocation>
        <location evidence="9">Cell membrane</location>
        <topology evidence="9">Multi-pass membrane protein</topology>
    </subcellularLocation>
    <subcellularLocation>
        <location evidence="1">Membrane</location>
        <topology evidence="1">Multi-pass membrane protein</topology>
    </subcellularLocation>
</comment>
<evidence type="ECO:0000256" key="4">
    <source>
        <dbReference type="ARBA" id="ARBA00022692"/>
    </source>
</evidence>
<keyword evidence="7 9" id="KW-0811">Translocation</keyword>
<dbReference type="PRINTS" id="PR00303">
    <property type="entry name" value="SECYTRNLCASE"/>
</dbReference>
<comment type="similarity">
    <text evidence="2 9 10">Belongs to the SecY/SEC61-alpha family.</text>
</comment>
<dbReference type="SUPFAM" id="SSF103491">
    <property type="entry name" value="Preprotein translocase SecY subunit"/>
    <property type="match status" value="1"/>
</dbReference>
<evidence type="ECO:0000256" key="1">
    <source>
        <dbReference type="ARBA" id="ARBA00004141"/>
    </source>
</evidence>
<keyword evidence="4 9" id="KW-0812">Transmembrane</keyword>
<evidence type="ECO:0000256" key="2">
    <source>
        <dbReference type="ARBA" id="ARBA00005751"/>
    </source>
</evidence>
<gene>
    <name evidence="9 11" type="primary">secY</name>
    <name evidence="11" type="ORF">N6H18_02335</name>
</gene>